<dbReference type="InterPro" id="IPR001733">
    <property type="entry name" value="Peptidase_S26B"/>
</dbReference>
<keyword evidence="6" id="KW-1185">Reference proteome</keyword>
<dbReference type="Proteomes" id="UP000001542">
    <property type="component" value="Unassembled WGS sequence"/>
</dbReference>
<accession>A2EJC9</accession>
<evidence type="ECO:0000256" key="2">
    <source>
        <dbReference type="ARBA" id="ARBA00019685"/>
    </source>
</evidence>
<sequence length="185" mass="20814">MSSSSAKVFLTRFFFGDGVSGAYFDRVVNAANMVLSSVLIWTIFTLVFNNNMPLVVVLSNSMEPDFIRGDLLLAVSPPPGSMFPNGEICAYNIRTSPVPIVHRMIETHKYGQHKLILTKGDNNPTPDNFLYQRGEEFYYNDNVETQLVAVLPKLGWVSIVVKEKKSVAVVFIIILFWNSFRDPDS</sequence>
<dbReference type="OMA" id="ERPIIKY"/>
<reference evidence="5" key="2">
    <citation type="journal article" date="2007" name="Science">
        <title>Draft genome sequence of the sexually transmitted pathogen Trichomonas vaginalis.</title>
        <authorList>
            <person name="Carlton J.M."/>
            <person name="Hirt R.P."/>
            <person name="Silva J.C."/>
            <person name="Delcher A.L."/>
            <person name="Schatz M."/>
            <person name="Zhao Q."/>
            <person name="Wortman J.R."/>
            <person name="Bidwell S.L."/>
            <person name="Alsmark U.C.M."/>
            <person name="Besteiro S."/>
            <person name="Sicheritz-Ponten T."/>
            <person name="Noel C.J."/>
            <person name="Dacks J.B."/>
            <person name="Foster P.G."/>
            <person name="Simillion C."/>
            <person name="Van de Peer Y."/>
            <person name="Miranda-Saavedra D."/>
            <person name="Barton G.J."/>
            <person name="Westrop G.D."/>
            <person name="Mueller S."/>
            <person name="Dessi D."/>
            <person name="Fiori P.L."/>
            <person name="Ren Q."/>
            <person name="Paulsen I."/>
            <person name="Zhang H."/>
            <person name="Bastida-Corcuera F.D."/>
            <person name="Simoes-Barbosa A."/>
            <person name="Brown M.T."/>
            <person name="Hayes R.D."/>
            <person name="Mukherjee M."/>
            <person name="Okumura C.Y."/>
            <person name="Schneider R."/>
            <person name="Smith A.J."/>
            <person name="Vanacova S."/>
            <person name="Villalvazo M."/>
            <person name="Haas B.J."/>
            <person name="Pertea M."/>
            <person name="Feldblyum T.V."/>
            <person name="Utterback T.R."/>
            <person name="Shu C.L."/>
            <person name="Osoegawa K."/>
            <person name="de Jong P.J."/>
            <person name="Hrdy I."/>
            <person name="Horvathova L."/>
            <person name="Zubacova Z."/>
            <person name="Dolezal P."/>
            <person name="Malik S.B."/>
            <person name="Logsdon J.M. Jr."/>
            <person name="Henze K."/>
            <person name="Gupta A."/>
            <person name="Wang C.C."/>
            <person name="Dunne R.L."/>
            <person name="Upcroft J.A."/>
            <person name="Upcroft P."/>
            <person name="White O."/>
            <person name="Salzberg S.L."/>
            <person name="Tang P."/>
            <person name="Chiu C.-H."/>
            <person name="Lee Y.-S."/>
            <person name="Embley T.M."/>
            <person name="Coombs G.H."/>
            <person name="Mottram J.C."/>
            <person name="Tachezy J."/>
            <person name="Fraser-Liggett C.M."/>
            <person name="Johnson P.J."/>
        </authorList>
    </citation>
    <scope>NUCLEOTIDE SEQUENCE [LARGE SCALE GENOMIC DNA]</scope>
    <source>
        <strain evidence="5">G3</strain>
    </source>
</reference>
<gene>
    <name evidence="5" type="ORF">TVAG_240820</name>
</gene>
<reference evidence="5" key="1">
    <citation type="submission" date="2006-10" db="EMBL/GenBank/DDBJ databases">
        <authorList>
            <person name="Amadeo P."/>
            <person name="Zhao Q."/>
            <person name="Wortman J."/>
            <person name="Fraser-Liggett C."/>
            <person name="Carlton J."/>
        </authorList>
    </citation>
    <scope>NUCLEOTIDE SEQUENCE</scope>
    <source>
        <strain evidence="5">G3</strain>
    </source>
</reference>
<dbReference type="RefSeq" id="XP_001319504.1">
    <property type="nucleotide sequence ID" value="XM_001319469.1"/>
</dbReference>
<dbReference type="eggNOG" id="KOG3342">
    <property type="taxonomic scope" value="Eukaryota"/>
</dbReference>
<dbReference type="PRINTS" id="PR00728">
    <property type="entry name" value="SIGNALPTASE"/>
</dbReference>
<dbReference type="CDD" id="cd06530">
    <property type="entry name" value="S26_SPase_I"/>
    <property type="match status" value="1"/>
</dbReference>
<dbReference type="PANTHER" id="PTHR10806:SF6">
    <property type="entry name" value="SIGNAL PEPTIDASE COMPLEX CATALYTIC SUBUNIT SEC11"/>
    <property type="match status" value="1"/>
</dbReference>
<dbReference type="MEROPS" id="S26.010"/>
<evidence type="ECO:0000256" key="3">
    <source>
        <dbReference type="ARBA" id="ARBA00021755"/>
    </source>
</evidence>
<evidence type="ECO:0000313" key="5">
    <source>
        <dbReference type="EMBL" id="EAY07281.1"/>
    </source>
</evidence>
<proteinExistence type="predicted"/>
<organism evidence="5 6">
    <name type="scientific">Trichomonas vaginalis (strain ATCC PRA-98 / G3)</name>
    <dbReference type="NCBI Taxonomy" id="412133"/>
    <lineage>
        <taxon>Eukaryota</taxon>
        <taxon>Metamonada</taxon>
        <taxon>Parabasalia</taxon>
        <taxon>Trichomonadida</taxon>
        <taxon>Trichomonadidae</taxon>
        <taxon>Trichomonas</taxon>
    </lineage>
</organism>
<dbReference type="NCBIfam" id="TIGR02228">
    <property type="entry name" value="sigpep_I_arch"/>
    <property type="match status" value="1"/>
</dbReference>
<dbReference type="FunCoup" id="A2EJC9">
    <property type="interactions" value="333"/>
</dbReference>
<dbReference type="VEuPathDB" id="TrichDB:TVAGG3_0742010"/>
<dbReference type="InParanoid" id="A2EJC9"/>
<evidence type="ECO:0000313" key="6">
    <source>
        <dbReference type="Proteomes" id="UP000001542"/>
    </source>
</evidence>
<dbReference type="EMBL" id="DS113404">
    <property type="protein sequence ID" value="EAY07281.1"/>
    <property type="molecule type" value="Genomic_DNA"/>
</dbReference>
<evidence type="ECO:0000256" key="4">
    <source>
        <dbReference type="ARBA" id="ARBA00045533"/>
    </source>
</evidence>
<evidence type="ECO:0000256" key="1">
    <source>
        <dbReference type="ARBA" id="ARBA00004648"/>
    </source>
</evidence>
<dbReference type="KEGG" id="tva:4765169"/>
<dbReference type="STRING" id="5722.A2EJC9"/>
<protein>
    <recommendedName>
        <fullName evidence="2">Signal peptidase complex catalytic subunit SEC11</fullName>
    </recommendedName>
    <alternativeName>
        <fullName evidence="3">Signal peptidase complex catalytic subunit sec11</fullName>
    </alternativeName>
</protein>
<dbReference type="GO" id="GO:0005787">
    <property type="term" value="C:signal peptidase complex"/>
    <property type="evidence" value="ECO:0000318"/>
    <property type="project" value="GO_Central"/>
</dbReference>
<dbReference type="GO" id="GO:0004252">
    <property type="term" value="F:serine-type endopeptidase activity"/>
    <property type="evidence" value="ECO:0007669"/>
    <property type="project" value="InterPro"/>
</dbReference>
<dbReference type="SMR" id="A2EJC9"/>
<dbReference type="OrthoDB" id="10257561at2759"/>
<comment type="subcellular location">
    <subcellularLocation>
        <location evidence="1">Endoplasmic reticulum membrane</location>
        <topology evidence="1">Single-pass type II membrane protein</topology>
    </subcellularLocation>
</comment>
<dbReference type="AlphaFoldDB" id="A2EJC9"/>
<dbReference type="GO" id="GO:0008233">
    <property type="term" value="F:peptidase activity"/>
    <property type="evidence" value="ECO:0000318"/>
    <property type="project" value="GO_Central"/>
</dbReference>
<dbReference type="InterPro" id="IPR019533">
    <property type="entry name" value="Peptidase_S26"/>
</dbReference>
<dbReference type="PANTHER" id="PTHR10806">
    <property type="entry name" value="SIGNAL PEPTIDASE COMPLEX CATALYTIC SUBUNIT SEC11"/>
    <property type="match status" value="1"/>
</dbReference>
<comment type="function">
    <text evidence="4">Catalytic component of the signal peptidase complex (SPC) which catalyzes the cleavage of N-terminal signal sequences from nascent proteins as they are translocated into the lumen of the endoplasmic reticulum. Specifically cleaves N-terminal signal peptides that contain a hydrophobic alpha-helix (h-region) shorter than 18-20 amino acids.</text>
</comment>
<dbReference type="GO" id="GO:0006465">
    <property type="term" value="P:signal peptide processing"/>
    <property type="evidence" value="ECO:0000318"/>
    <property type="project" value="GO_Central"/>
</dbReference>
<name>A2EJC9_TRIV3</name>
<dbReference type="VEuPathDB" id="TrichDB:TVAG_240820"/>